<dbReference type="PANTHER" id="PTHR43155">
    <property type="entry name" value="CYCLIC DI-GMP PHOSPHODIESTERASE PA4108-RELATED"/>
    <property type="match status" value="1"/>
</dbReference>
<dbReference type="Proteomes" id="UP000094296">
    <property type="component" value="Unassembled WGS sequence"/>
</dbReference>
<dbReference type="PROSITE" id="PS51831">
    <property type="entry name" value="HD"/>
    <property type="match status" value="1"/>
</dbReference>
<dbReference type="Gene3D" id="1.10.3210.10">
    <property type="entry name" value="Hypothetical protein af1432"/>
    <property type="match status" value="1"/>
</dbReference>
<comment type="caution">
    <text evidence="3">The sequence shown here is derived from an EMBL/GenBank/DDBJ whole genome shotgun (WGS) entry which is preliminary data.</text>
</comment>
<dbReference type="RefSeq" id="WP_069643861.1">
    <property type="nucleotide sequence ID" value="NZ_MIJE01000032.1"/>
</dbReference>
<evidence type="ECO:0000313" key="3">
    <source>
        <dbReference type="EMBL" id="OEF96355.1"/>
    </source>
</evidence>
<protein>
    <submittedName>
        <fullName evidence="3">Metal-dependent phosphohydrolase</fullName>
    </submittedName>
</protein>
<evidence type="ECO:0000259" key="1">
    <source>
        <dbReference type="PROSITE" id="PS51831"/>
    </source>
</evidence>
<dbReference type="STRING" id="766136.BHF68_09400"/>
<dbReference type="SMART" id="SM00471">
    <property type="entry name" value="HDc"/>
    <property type="match status" value="1"/>
</dbReference>
<dbReference type="InterPro" id="IPR003607">
    <property type="entry name" value="HD/PDEase_dom"/>
</dbReference>
<dbReference type="CDD" id="cd00077">
    <property type="entry name" value="HDc"/>
    <property type="match status" value="1"/>
</dbReference>
<dbReference type="InterPro" id="IPR006674">
    <property type="entry name" value="HD_domain"/>
</dbReference>
<gene>
    <name evidence="3" type="ORF">BHF68_09400</name>
</gene>
<dbReference type="AlphaFoldDB" id="A0A1E5G0J7"/>
<dbReference type="PROSITE" id="PS51832">
    <property type="entry name" value="HD_GYP"/>
    <property type="match status" value="1"/>
</dbReference>
<organism evidence="3 4">
    <name type="scientific">Desulfuribacillus alkaliarsenatis</name>
    <dbReference type="NCBI Taxonomy" id="766136"/>
    <lineage>
        <taxon>Bacteria</taxon>
        <taxon>Bacillati</taxon>
        <taxon>Bacillota</taxon>
        <taxon>Desulfuribacillia</taxon>
        <taxon>Desulfuribacillales</taxon>
        <taxon>Desulfuribacillaceae</taxon>
        <taxon>Desulfuribacillus</taxon>
    </lineage>
</organism>
<dbReference type="GO" id="GO:0016787">
    <property type="term" value="F:hydrolase activity"/>
    <property type="evidence" value="ECO:0007669"/>
    <property type="project" value="UniProtKB-KW"/>
</dbReference>
<dbReference type="Pfam" id="PF13487">
    <property type="entry name" value="HD_5"/>
    <property type="match status" value="1"/>
</dbReference>
<keyword evidence="4" id="KW-1185">Reference proteome</keyword>
<accession>A0A1E5G0J7</accession>
<feature type="domain" description="HD-GYP" evidence="2">
    <location>
        <begin position="67"/>
        <end position="282"/>
    </location>
</feature>
<reference evidence="3 4" key="1">
    <citation type="submission" date="2016-09" db="EMBL/GenBank/DDBJ databases">
        <title>Draft genome sequence for the type strain of Desulfuribacillus alkaliarsenatis AHT28, an obligately anaerobic, sulfidogenic bacterium isolated from Russian soda lake sediments.</title>
        <authorList>
            <person name="Abin C.A."/>
            <person name="Hollibaugh J.T."/>
        </authorList>
    </citation>
    <scope>NUCLEOTIDE SEQUENCE [LARGE SCALE GENOMIC DNA]</scope>
    <source>
        <strain evidence="3 4">AHT28</strain>
    </source>
</reference>
<dbReference type="EMBL" id="MIJE01000032">
    <property type="protein sequence ID" value="OEF96355.1"/>
    <property type="molecule type" value="Genomic_DNA"/>
</dbReference>
<dbReference type="InterPro" id="IPR037522">
    <property type="entry name" value="HD_GYP_dom"/>
</dbReference>
<evidence type="ECO:0000259" key="2">
    <source>
        <dbReference type="PROSITE" id="PS51832"/>
    </source>
</evidence>
<sequence>MIYTTIDNVRYGQVLGRNLYTKDGNVLLRSGVVLSVGLISRLKEIGVSAIYIKDERFNDIEVKDLVSEETRREAMSNLSIAVERVQAGKDFDINSFKKTTDNIVSEIMQNNNILVNLTDIRTKDNKLFVHSLNTCMISVLMGIHLKVSNIQLAELAIGSLLHDIGKSLPDIPENDHPVQGFNILRKKYDFNIVTAHIALQHHEHVDGSGYPRGVKGDEIPLFAKIVAVADYFDTLLAREDLKPYEACEKIMAEANSKFDLNIINVFLKSVSIYPTGSWVTLTNGDIGVVVKQHKGLPSRPVVRVFSASSKEGDLNLDDTELKDIDLANEKTIFIKHAITE</sequence>
<feature type="domain" description="HD" evidence="1">
    <location>
        <begin position="127"/>
        <end position="235"/>
    </location>
</feature>
<dbReference type="OrthoDB" id="9759601at2"/>
<evidence type="ECO:0000313" key="4">
    <source>
        <dbReference type="Proteomes" id="UP000094296"/>
    </source>
</evidence>
<dbReference type="PANTHER" id="PTHR43155:SF2">
    <property type="entry name" value="CYCLIC DI-GMP PHOSPHODIESTERASE PA4108"/>
    <property type="match status" value="1"/>
</dbReference>
<name>A0A1E5G0J7_9FIRM</name>
<dbReference type="SUPFAM" id="SSF109604">
    <property type="entry name" value="HD-domain/PDEase-like"/>
    <property type="match status" value="1"/>
</dbReference>
<proteinExistence type="predicted"/>
<keyword evidence="3" id="KW-0378">Hydrolase</keyword>